<dbReference type="GO" id="GO:0005507">
    <property type="term" value="F:copper ion binding"/>
    <property type="evidence" value="ECO:0007669"/>
    <property type="project" value="InterPro"/>
</dbReference>
<dbReference type="Pfam" id="PF00080">
    <property type="entry name" value="Sod_Cu"/>
    <property type="match status" value="1"/>
</dbReference>
<dbReference type="CDD" id="cd00305">
    <property type="entry name" value="Cu-Zn_Superoxide_Dismutase"/>
    <property type="match status" value="1"/>
</dbReference>
<proteinExistence type="inferred from homology"/>
<keyword evidence="2" id="KW-0186">Copper</keyword>
<dbReference type="EC" id="1.15.1.1" evidence="2"/>
<gene>
    <name evidence="4" type="ORF">JoomaDRAFT_3895</name>
</gene>
<organism evidence="4 5">
    <name type="scientific">Galbibacter orientalis DSM 19592</name>
    <dbReference type="NCBI Taxonomy" id="926559"/>
    <lineage>
        <taxon>Bacteria</taxon>
        <taxon>Pseudomonadati</taxon>
        <taxon>Bacteroidota</taxon>
        <taxon>Flavobacteriia</taxon>
        <taxon>Flavobacteriales</taxon>
        <taxon>Flavobacteriaceae</taxon>
        <taxon>Galbibacter</taxon>
    </lineage>
</organism>
<dbReference type="Gene3D" id="2.60.40.200">
    <property type="entry name" value="Superoxide dismutase, copper/zinc binding domain"/>
    <property type="match status" value="1"/>
</dbReference>
<name>I3CB30_9FLAO</name>
<dbReference type="InterPro" id="IPR024134">
    <property type="entry name" value="SOD_Cu/Zn_/chaperone"/>
</dbReference>
<comment type="catalytic activity">
    <reaction evidence="2">
        <text>2 superoxide + 2 H(+) = H2O2 + O2</text>
        <dbReference type="Rhea" id="RHEA:20696"/>
        <dbReference type="ChEBI" id="CHEBI:15378"/>
        <dbReference type="ChEBI" id="CHEBI:15379"/>
        <dbReference type="ChEBI" id="CHEBI:16240"/>
        <dbReference type="ChEBI" id="CHEBI:18421"/>
        <dbReference type="EC" id="1.15.1.1"/>
    </reaction>
</comment>
<dbReference type="InterPro" id="IPR036423">
    <property type="entry name" value="SOD-like_Cu/Zn_dom_sf"/>
</dbReference>
<dbReference type="PROSITE" id="PS51257">
    <property type="entry name" value="PROKAR_LIPOPROTEIN"/>
    <property type="match status" value="1"/>
</dbReference>
<comment type="cofactor">
    <cofactor evidence="2">
        <name>Zn(2+)</name>
        <dbReference type="ChEBI" id="CHEBI:29105"/>
    </cofactor>
    <text evidence="2">Binds 1 zinc ion per subunit.</text>
</comment>
<keyword evidence="2" id="KW-0479">Metal-binding</keyword>
<comment type="cofactor">
    <cofactor evidence="2">
        <name>Cu cation</name>
        <dbReference type="ChEBI" id="CHEBI:23378"/>
    </cofactor>
    <text evidence="2">Binds 1 copper ion per subunit.</text>
</comment>
<dbReference type="InterPro" id="IPR018152">
    <property type="entry name" value="SOD_Cu/Zn_BS"/>
</dbReference>
<evidence type="ECO:0000313" key="5">
    <source>
        <dbReference type="Proteomes" id="UP000004690"/>
    </source>
</evidence>
<dbReference type="STRING" id="926559.JoomaDRAFT_3895"/>
<evidence type="ECO:0000256" key="1">
    <source>
        <dbReference type="ARBA" id="ARBA00010457"/>
    </source>
</evidence>
<dbReference type="PROSITE" id="PS00332">
    <property type="entry name" value="SOD_CU_ZN_2"/>
    <property type="match status" value="1"/>
</dbReference>
<evidence type="ECO:0000313" key="4">
    <source>
        <dbReference type="EMBL" id="EIJ40823.1"/>
    </source>
</evidence>
<dbReference type="eggNOG" id="COG2032">
    <property type="taxonomic scope" value="Bacteria"/>
</dbReference>
<dbReference type="InterPro" id="IPR001424">
    <property type="entry name" value="SOD_Cu_Zn_dom"/>
</dbReference>
<keyword evidence="5" id="KW-1185">Reference proteome</keyword>
<dbReference type="PANTHER" id="PTHR10003">
    <property type="entry name" value="SUPEROXIDE DISMUTASE CU-ZN -RELATED"/>
    <property type="match status" value="1"/>
</dbReference>
<dbReference type="Proteomes" id="UP000004690">
    <property type="component" value="Unassembled WGS sequence"/>
</dbReference>
<dbReference type="RefSeq" id="WP_008615422.1">
    <property type="nucleotide sequence ID" value="NZ_JH651379.1"/>
</dbReference>
<dbReference type="OrthoDB" id="9792957at2"/>
<dbReference type="GO" id="GO:0004784">
    <property type="term" value="F:superoxide dismutase activity"/>
    <property type="evidence" value="ECO:0007669"/>
    <property type="project" value="UniProtKB-EC"/>
</dbReference>
<evidence type="ECO:0000259" key="3">
    <source>
        <dbReference type="Pfam" id="PF00080"/>
    </source>
</evidence>
<keyword evidence="2" id="KW-0560">Oxidoreductase</keyword>
<comment type="function">
    <text evidence="2">Destroys radicals which are normally produced within the cells and which are toxic to biological systems.</text>
</comment>
<keyword evidence="2" id="KW-0862">Zinc</keyword>
<comment type="similarity">
    <text evidence="1 2">Belongs to the Cu-Zn superoxide dismutase family.</text>
</comment>
<dbReference type="EMBL" id="JH651379">
    <property type="protein sequence ID" value="EIJ40823.1"/>
    <property type="molecule type" value="Genomic_DNA"/>
</dbReference>
<dbReference type="HOGENOM" id="CLU_056632_8_2_10"/>
<accession>I3CB30</accession>
<evidence type="ECO:0000256" key="2">
    <source>
        <dbReference type="RuleBase" id="RU000393"/>
    </source>
</evidence>
<sequence>MKKLAIMFMACSLIIGVSCKQNKESKKEEITDKKEVTVDKKEEIKKVKVSMDSKSNSNVSGNIVFEAKDGTVTMTAVFDGLEPGPHAIHLHEKADCSAPDAKSANGHWNPTHSKHGEWGSKEGYHKGDIGNFTADENGNGTITFSTDEWCIDCGDDLKDVVGRSVIVHQGTDDFTSQPSGDAGKRVSCGAIAL</sequence>
<dbReference type="AlphaFoldDB" id="I3CB30"/>
<feature type="domain" description="Superoxide dismutase copper/zinc binding" evidence="3">
    <location>
        <begin position="59"/>
        <end position="191"/>
    </location>
</feature>
<reference evidence="4 5" key="1">
    <citation type="submission" date="2012-02" db="EMBL/GenBank/DDBJ databases">
        <title>Improved High-Quality Draft genome of Joostella marina DSM 19592.</title>
        <authorList>
            <consortium name="US DOE Joint Genome Institute (JGI-PGF)"/>
            <person name="Lucas S."/>
            <person name="Copeland A."/>
            <person name="Lapidus A."/>
            <person name="Bruce D."/>
            <person name="Goodwin L."/>
            <person name="Pitluck S."/>
            <person name="Peters L."/>
            <person name="Chertkov O."/>
            <person name="Ovchinnikova G."/>
            <person name="Kyrpides N."/>
            <person name="Mavromatis K."/>
            <person name="Detter J.C."/>
            <person name="Han C."/>
            <person name="Land M."/>
            <person name="Hauser L."/>
            <person name="Markowitz V."/>
            <person name="Cheng J.-F."/>
            <person name="Hugenholtz P."/>
            <person name="Woyke T."/>
            <person name="Wu D."/>
            <person name="Tindall B."/>
            <person name="Brambilla E."/>
            <person name="Klenk H.-P."/>
            <person name="Eisen J.A."/>
        </authorList>
    </citation>
    <scope>NUCLEOTIDE SEQUENCE [LARGE SCALE GENOMIC DNA]</scope>
    <source>
        <strain evidence="4 5">DSM 19592</strain>
    </source>
</reference>
<protein>
    <recommendedName>
        <fullName evidence="2">Superoxide dismutase [Cu-Zn]</fullName>
        <ecNumber evidence="2">1.15.1.1</ecNumber>
    </recommendedName>
</protein>
<dbReference type="SUPFAM" id="SSF49329">
    <property type="entry name" value="Cu,Zn superoxide dismutase-like"/>
    <property type="match status" value="1"/>
</dbReference>